<proteinExistence type="predicted"/>
<keyword evidence="3" id="KW-1185">Reference proteome</keyword>
<gene>
    <name evidence="2" type="ORF">N0F65_000753</name>
</gene>
<feature type="region of interest" description="Disordered" evidence="1">
    <location>
        <begin position="59"/>
        <end position="100"/>
    </location>
</feature>
<sequence>LAMAMAMERDDSAVRSGVTHVVVFSELSPRARVKYTKFLIENDIRFARRPSDGKFVANVRLEKPRAASQQGSKTSRTSENHDMYEGNQSEQDQQNDTTANVPSHLNRYASLIRLIGEKPPSSIGHTPSKEAKVVRLINDIYDTRHQDQAGSNAYVCKHGRDLGRQILLIHHSVDCVSYQQSNPVSEDLRYRSTDQFARFVRHYLVHRFGLKKLVDQQAWELIEELSHLRHRLDAEMFSAFLEGQYSDSALDFFLLTRAALQRHFAGPSFTNSTDRAHRVHQRKGSSGVAPVLAGPPKWLGRAQVLSIAQSVFGSRADPLYQTFSDNVNAFLAGQVAARSQSHLIEAQEFLCIAVETQLTRAISFQGLEVRSASPVERSPSPTRSHTSPDLFARPVAAPSPTESNSPQLTAAGRWPQHDGNAESLDQGDEDQDEEDVDARVGSLLARMQQRRQLRER</sequence>
<feature type="compositionally biased region" description="Low complexity" evidence="1">
    <location>
        <begin position="377"/>
        <end position="388"/>
    </location>
</feature>
<evidence type="ECO:0000313" key="2">
    <source>
        <dbReference type="EMBL" id="DBA05065.1"/>
    </source>
</evidence>
<organism evidence="2 3">
    <name type="scientific">Lagenidium giganteum</name>
    <dbReference type="NCBI Taxonomy" id="4803"/>
    <lineage>
        <taxon>Eukaryota</taxon>
        <taxon>Sar</taxon>
        <taxon>Stramenopiles</taxon>
        <taxon>Oomycota</taxon>
        <taxon>Peronosporomycetes</taxon>
        <taxon>Pythiales</taxon>
        <taxon>Pythiaceae</taxon>
    </lineage>
</organism>
<feature type="compositionally biased region" description="Acidic residues" evidence="1">
    <location>
        <begin position="425"/>
        <end position="436"/>
    </location>
</feature>
<dbReference type="EMBL" id="DAKRPA010000003">
    <property type="protein sequence ID" value="DBA05065.1"/>
    <property type="molecule type" value="Genomic_DNA"/>
</dbReference>
<feature type="region of interest" description="Disordered" evidence="1">
    <location>
        <begin position="369"/>
        <end position="456"/>
    </location>
</feature>
<name>A0AAV2ZHN5_9STRA</name>
<comment type="caution">
    <text evidence="2">The sequence shown here is derived from an EMBL/GenBank/DDBJ whole genome shotgun (WGS) entry which is preliminary data.</text>
</comment>
<reference evidence="2" key="1">
    <citation type="submission" date="2022-11" db="EMBL/GenBank/DDBJ databases">
        <authorList>
            <person name="Morgan W.R."/>
            <person name="Tartar A."/>
        </authorList>
    </citation>
    <scope>NUCLEOTIDE SEQUENCE</scope>
    <source>
        <strain evidence="2">ARSEF 373</strain>
    </source>
</reference>
<evidence type="ECO:0000313" key="3">
    <source>
        <dbReference type="Proteomes" id="UP001146120"/>
    </source>
</evidence>
<protein>
    <submittedName>
        <fullName evidence="2">Uncharacterized protein</fullName>
    </submittedName>
</protein>
<reference evidence="2" key="2">
    <citation type="journal article" date="2023" name="Microbiol Resour">
        <title>Decontamination and Annotation of the Draft Genome Sequence of the Oomycete Lagenidium giganteum ARSEF 373.</title>
        <authorList>
            <person name="Morgan W.R."/>
            <person name="Tartar A."/>
        </authorList>
    </citation>
    <scope>NUCLEOTIDE SEQUENCE</scope>
    <source>
        <strain evidence="2">ARSEF 373</strain>
    </source>
</reference>
<feature type="non-terminal residue" evidence="2">
    <location>
        <position position="1"/>
    </location>
</feature>
<evidence type="ECO:0000256" key="1">
    <source>
        <dbReference type="SAM" id="MobiDB-lite"/>
    </source>
</evidence>
<accession>A0AAV2ZHN5</accession>
<dbReference type="Proteomes" id="UP001146120">
    <property type="component" value="Unassembled WGS sequence"/>
</dbReference>
<feature type="compositionally biased region" description="Polar residues" evidence="1">
    <location>
        <begin position="86"/>
        <end position="100"/>
    </location>
</feature>
<dbReference type="AlphaFoldDB" id="A0AAV2ZHN5"/>